<dbReference type="Pfam" id="PF00881">
    <property type="entry name" value="Nitroreductase"/>
    <property type="match status" value="1"/>
</dbReference>
<feature type="binding site" description="in other chain" evidence="8">
    <location>
        <begin position="145"/>
        <end position="147"/>
    </location>
    <ligand>
        <name>FMN</name>
        <dbReference type="ChEBI" id="CHEBI:58210"/>
        <note>ligand shared between dimeric partners</note>
    </ligand>
</feature>
<feature type="domain" description="Nitroreductase" evidence="9">
    <location>
        <begin position="26"/>
        <end position="175"/>
    </location>
</feature>
<keyword evidence="4 7" id="KW-0521">NADP</keyword>
<gene>
    <name evidence="10" type="ORF">DM558_12080</name>
</gene>
<keyword evidence="11" id="KW-1185">Reference proteome</keyword>
<dbReference type="AlphaFoldDB" id="A0A3S9XG95"/>
<evidence type="ECO:0000313" key="11">
    <source>
        <dbReference type="Proteomes" id="UP000273143"/>
    </source>
</evidence>
<evidence type="ECO:0000256" key="1">
    <source>
        <dbReference type="ARBA" id="ARBA00007118"/>
    </source>
</evidence>
<dbReference type="PANTHER" id="PTHR43821">
    <property type="entry name" value="NAD(P)H NITROREDUCTASE YDJA-RELATED"/>
    <property type="match status" value="1"/>
</dbReference>
<evidence type="ECO:0000256" key="3">
    <source>
        <dbReference type="ARBA" id="ARBA00022643"/>
    </source>
</evidence>
<dbReference type="CDD" id="cd02135">
    <property type="entry name" value="YdjA-like"/>
    <property type="match status" value="1"/>
</dbReference>
<dbReference type="EMBL" id="CP029822">
    <property type="protein sequence ID" value="AZS51461.1"/>
    <property type="molecule type" value="Genomic_DNA"/>
</dbReference>
<comment type="cofactor">
    <cofactor evidence="8">
        <name>FMN</name>
        <dbReference type="ChEBI" id="CHEBI:58210"/>
    </cofactor>
    <text evidence="8">Binds 1 FMN per subunit.</text>
</comment>
<dbReference type="InterPro" id="IPR026021">
    <property type="entry name" value="YdjA-like"/>
</dbReference>
<proteinExistence type="inferred from homology"/>
<keyword evidence="6 7" id="KW-0520">NAD</keyword>
<name>A0A3S9XG95_9GAMM</name>
<evidence type="ECO:0000313" key="10">
    <source>
        <dbReference type="EMBL" id="AZS51461.1"/>
    </source>
</evidence>
<feature type="binding site" evidence="8">
    <location>
        <position position="47"/>
    </location>
    <ligand>
        <name>FMN</name>
        <dbReference type="ChEBI" id="CHEBI:58210"/>
        <note>ligand shared between dimeric partners</note>
    </ligand>
</feature>
<dbReference type="Proteomes" id="UP000273143">
    <property type="component" value="Chromosome"/>
</dbReference>
<keyword evidence="3 7" id="KW-0288">FMN</keyword>
<dbReference type="SUPFAM" id="SSF55469">
    <property type="entry name" value="FMN-dependent nitroreductase-like"/>
    <property type="match status" value="1"/>
</dbReference>
<evidence type="ECO:0000256" key="7">
    <source>
        <dbReference type="PIRNR" id="PIRNR000232"/>
    </source>
</evidence>
<feature type="binding site" description="in other chain" evidence="8">
    <location>
        <begin position="16"/>
        <end position="18"/>
    </location>
    <ligand>
        <name>FMN</name>
        <dbReference type="ChEBI" id="CHEBI:58210"/>
        <note>ligand shared between dimeric partners</note>
    </ligand>
</feature>
<feature type="binding site" evidence="8">
    <location>
        <position position="43"/>
    </location>
    <ligand>
        <name>FMN</name>
        <dbReference type="ChEBI" id="CHEBI:58210"/>
        <note>ligand shared between dimeric partners</note>
    </ligand>
</feature>
<evidence type="ECO:0000256" key="8">
    <source>
        <dbReference type="PIRSR" id="PIRSR000232-1"/>
    </source>
</evidence>
<dbReference type="InterPro" id="IPR052530">
    <property type="entry name" value="NAD(P)H_nitroreductase"/>
</dbReference>
<dbReference type="EC" id="1.-.-.-" evidence="7"/>
<evidence type="ECO:0000256" key="6">
    <source>
        <dbReference type="ARBA" id="ARBA00023027"/>
    </source>
</evidence>
<evidence type="ECO:0000256" key="2">
    <source>
        <dbReference type="ARBA" id="ARBA00022630"/>
    </source>
</evidence>
<comment type="similarity">
    <text evidence="1 7">Belongs to the nitroreductase family.</text>
</comment>
<dbReference type="Gene3D" id="3.40.109.10">
    <property type="entry name" value="NADH Oxidase"/>
    <property type="match status" value="1"/>
</dbReference>
<sequence>MSATDKQKLLQFLATRRSTPTPNITSPGPTPEELTNILTIGLRTPDHGKMEPWRLMVVEGEAKKDLAEKLAKNFAIEKHTLTPKQQEKLNQIITKTIVDAPIIVYVISTIDKQSHIPANEQFLSSGAVCMNILWAVNAYGYAANWITGWLAYSEQTKKTIGIKDNEEVAGIIFIGSATEPCEDRKRPDLKEKVSFWSA</sequence>
<dbReference type="KEGG" id="emo:DM558_12080"/>
<evidence type="ECO:0000256" key="5">
    <source>
        <dbReference type="ARBA" id="ARBA00023002"/>
    </source>
</evidence>
<dbReference type="PANTHER" id="PTHR43821:SF1">
    <property type="entry name" value="NAD(P)H NITROREDUCTASE YDJA-RELATED"/>
    <property type="match status" value="1"/>
</dbReference>
<reference evidence="11" key="1">
    <citation type="submission" date="2018-06" db="EMBL/GenBank/DDBJ databases">
        <title>Complete genome of Pseudomonas insecticola strain QZS01.</title>
        <authorList>
            <person name="Wang J."/>
            <person name="Su Q."/>
        </authorList>
    </citation>
    <scope>NUCLEOTIDE SEQUENCE [LARGE SCALE GENOMIC DNA]</scope>
    <source>
        <strain evidence="11">QZS01</strain>
    </source>
</reference>
<dbReference type="RefSeq" id="WP_127164214.1">
    <property type="nucleotide sequence ID" value="NZ_CP029822.1"/>
</dbReference>
<dbReference type="InterPro" id="IPR000415">
    <property type="entry name" value="Nitroreductase-like"/>
</dbReference>
<protein>
    <recommendedName>
        <fullName evidence="7">Putative NAD(P)H nitroreductase</fullName>
        <ecNumber evidence="7">1.-.-.-</ecNumber>
    </recommendedName>
</protein>
<dbReference type="GO" id="GO:0016491">
    <property type="term" value="F:oxidoreductase activity"/>
    <property type="evidence" value="ECO:0007669"/>
    <property type="project" value="UniProtKB-UniRule"/>
</dbReference>
<evidence type="ECO:0000256" key="4">
    <source>
        <dbReference type="ARBA" id="ARBA00022857"/>
    </source>
</evidence>
<organism evidence="10 11">
    <name type="scientific">Entomomonas moraniae</name>
    <dbReference type="NCBI Taxonomy" id="2213226"/>
    <lineage>
        <taxon>Bacteria</taxon>
        <taxon>Pseudomonadati</taxon>
        <taxon>Pseudomonadota</taxon>
        <taxon>Gammaproteobacteria</taxon>
        <taxon>Pseudomonadales</taxon>
        <taxon>Pseudomonadaceae</taxon>
        <taxon>Entomomonas</taxon>
    </lineage>
</organism>
<accession>A0A3S9XG95</accession>
<dbReference type="PIRSF" id="PIRSF000232">
    <property type="entry name" value="YdjA"/>
    <property type="match status" value="1"/>
</dbReference>
<keyword evidence="5 7" id="KW-0560">Oxidoreductase</keyword>
<keyword evidence="2 7" id="KW-0285">Flavoprotein</keyword>
<evidence type="ECO:0000259" key="9">
    <source>
        <dbReference type="Pfam" id="PF00881"/>
    </source>
</evidence>
<dbReference type="InterPro" id="IPR029479">
    <property type="entry name" value="Nitroreductase"/>
</dbReference>